<dbReference type="RefSeq" id="WP_067911877.1">
    <property type="nucleotide sequence ID" value="NZ_KQ954245.1"/>
</dbReference>
<dbReference type="InterPro" id="IPR009057">
    <property type="entry name" value="Homeodomain-like_sf"/>
</dbReference>
<dbReference type="PANTHER" id="PTHR30055:SF234">
    <property type="entry name" value="HTH-TYPE TRANSCRIPTIONAL REGULATOR BETI"/>
    <property type="match status" value="1"/>
</dbReference>
<dbReference type="AlphaFoldDB" id="A0A117UU55"/>
<feature type="region of interest" description="Disordered" evidence="5">
    <location>
        <begin position="1"/>
        <end position="31"/>
    </location>
</feature>
<reference evidence="7 8" key="1">
    <citation type="submission" date="2015-10" db="EMBL/GenBank/DDBJ databases">
        <title>Draft genome sequence of Novosphingobium fuchskuhlense DSM 25065 isolated from a surface water sample of the southwest basin of Lake Grosse Fuchskuhle.</title>
        <authorList>
            <person name="Ruckert C."/>
            <person name="Winkler A."/>
            <person name="Glaeser J."/>
            <person name="Grossart H.-P."/>
            <person name="Kalinowski J."/>
            <person name="Glaeser S."/>
        </authorList>
    </citation>
    <scope>NUCLEOTIDE SEQUENCE [LARGE SCALE GENOMIC DNA]</scope>
    <source>
        <strain evidence="7 8">FNE08-7</strain>
    </source>
</reference>
<feature type="DNA-binding region" description="H-T-H motif" evidence="4">
    <location>
        <begin position="55"/>
        <end position="74"/>
    </location>
</feature>
<dbReference type="EMBL" id="LLZS01000008">
    <property type="protein sequence ID" value="KUR70900.1"/>
    <property type="molecule type" value="Genomic_DNA"/>
</dbReference>
<evidence type="ECO:0000256" key="1">
    <source>
        <dbReference type="ARBA" id="ARBA00023015"/>
    </source>
</evidence>
<evidence type="ECO:0000259" key="6">
    <source>
        <dbReference type="PROSITE" id="PS50977"/>
    </source>
</evidence>
<protein>
    <submittedName>
        <fullName evidence="7">TetR family transcriptional regulator</fullName>
    </submittedName>
</protein>
<dbReference type="OrthoDB" id="9816296at2"/>
<evidence type="ECO:0000256" key="3">
    <source>
        <dbReference type="ARBA" id="ARBA00023163"/>
    </source>
</evidence>
<keyword evidence="2 4" id="KW-0238">DNA-binding</keyword>
<keyword evidence="3" id="KW-0804">Transcription</keyword>
<feature type="domain" description="HTH tetR-type" evidence="6">
    <location>
        <begin position="32"/>
        <end position="92"/>
    </location>
</feature>
<dbReference type="Pfam" id="PF00440">
    <property type="entry name" value="TetR_N"/>
    <property type="match status" value="1"/>
</dbReference>
<dbReference type="SUPFAM" id="SSF46689">
    <property type="entry name" value="Homeodomain-like"/>
    <property type="match status" value="1"/>
</dbReference>
<evidence type="ECO:0000256" key="2">
    <source>
        <dbReference type="ARBA" id="ARBA00023125"/>
    </source>
</evidence>
<name>A0A117UU55_9SPHN</name>
<dbReference type="Gene3D" id="1.10.357.10">
    <property type="entry name" value="Tetracycline Repressor, domain 2"/>
    <property type="match status" value="1"/>
</dbReference>
<evidence type="ECO:0000313" key="8">
    <source>
        <dbReference type="Proteomes" id="UP000058012"/>
    </source>
</evidence>
<keyword evidence="8" id="KW-1185">Reference proteome</keyword>
<keyword evidence="1" id="KW-0805">Transcription regulation</keyword>
<organism evidence="7 8">
    <name type="scientific">Novosphingobium fuchskuhlense</name>
    <dbReference type="NCBI Taxonomy" id="1117702"/>
    <lineage>
        <taxon>Bacteria</taxon>
        <taxon>Pseudomonadati</taxon>
        <taxon>Pseudomonadota</taxon>
        <taxon>Alphaproteobacteria</taxon>
        <taxon>Sphingomonadales</taxon>
        <taxon>Sphingomonadaceae</taxon>
        <taxon>Novosphingobium</taxon>
    </lineage>
</organism>
<evidence type="ECO:0000313" key="7">
    <source>
        <dbReference type="EMBL" id="KUR70900.1"/>
    </source>
</evidence>
<comment type="caution">
    <text evidence="7">The sequence shown here is derived from an EMBL/GenBank/DDBJ whole genome shotgun (WGS) entry which is preliminary data.</text>
</comment>
<dbReference type="InterPro" id="IPR050109">
    <property type="entry name" value="HTH-type_TetR-like_transc_reg"/>
</dbReference>
<dbReference type="InterPro" id="IPR001647">
    <property type="entry name" value="HTH_TetR"/>
</dbReference>
<dbReference type="GO" id="GO:0000976">
    <property type="term" value="F:transcription cis-regulatory region binding"/>
    <property type="evidence" value="ECO:0007669"/>
    <property type="project" value="TreeGrafter"/>
</dbReference>
<dbReference type="STRING" id="1117702.AQZ52_13875"/>
<dbReference type="PANTHER" id="PTHR30055">
    <property type="entry name" value="HTH-TYPE TRANSCRIPTIONAL REGULATOR RUTR"/>
    <property type="match status" value="1"/>
</dbReference>
<dbReference type="Proteomes" id="UP000058012">
    <property type="component" value="Unassembled WGS sequence"/>
</dbReference>
<dbReference type="PRINTS" id="PR00455">
    <property type="entry name" value="HTHTETR"/>
</dbReference>
<dbReference type="PROSITE" id="PS50977">
    <property type="entry name" value="HTH_TETR_2"/>
    <property type="match status" value="1"/>
</dbReference>
<proteinExistence type="predicted"/>
<dbReference type="GO" id="GO:0003700">
    <property type="term" value="F:DNA-binding transcription factor activity"/>
    <property type="evidence" value="ECO:0007669"/>
    <property type="project" value="TreeGrafter"/>
</dbReference>
<gene>
    <name evidence="7" type="ORF">AQZ52_13875</name>
</gene>
<sequence>MTGSTMQKRMLSAMRPSGLGEEPARWQQQKSARTRQRLVEAAIDCLVEGGYSRLTTLAVAERTRVSRGAMHHHFPTRMDLVAAVVEHVFYGRMRLFLEDYLSSLASGSEAEMLEIAAAAHWRSVHTREYAAYLELAVASRTDQELDQFFGPVARRYDEVWIAEMIESFPQWRDQWEQMKLASDLVSVMHMGLLLQQPIYGEARARRLHTLTEDVLRLIYAGKVRS</sequence>
<evidence type="ECO:0000256" key="4">
    <source>
        <dbReference type="PROSITE-ProRule" id="PRU00335"/>
    </source>
</evidence>
<evidence type="ECO:0000256" key="5">
    <source>
        <dbReference type="SAM" id="MobiDB-lite"/>
    </source>
</evidence>
<accession>A0A117UU55</accession>